<feature type="region of interest" description="Disordered" evidence="1">
    <location>
        <begin position="47"/>
        <end position="76"/>
    </location>
</feature>
<organism evidence="2 3">
    <name type="scientific">Nocardioides conyzicola</name>
    <dbReference type="NCBI Taxonomy" id="1651781"/>
    <lineage>
        <taxon>Bacteria</taxon>
        <taxon>Bacillati</taxon>
        <taxon>Actinomycetota</taxon>
        <taxon>Actinomycetes</taxon>
        <taxon>Propionibacteriales</taxon>
        <taxon>Nocardioidaceae</taxon>
        <taxon>Nocardioides</taxon>
    </lineage>
</organism>
<dbReference type="Gene3D" id="1.10.260.40">
    <property type="entry name" value="lambda repressor-like DNA-binding domains"/>
    <property type="match status" value="1"/>
</dbReference>
<accession>A0ABP8XFN4</accession>
<evidence type="ECO:0000313" key="3">
    <source>
        <dbReference type="Proteomes" id="UP001499974"/>
    </source>
</evidence>
<evidence type="ECO:0000256" key="1">
    <source>
        <dbReference type="SAM" id="MobiDB-lite"/>
    </source>
</evidence>
<reference evidence="3" key="1">
    <citation type="journal article" date="2019" name="Int. J. Syst. Evol. Microbiol.">
        <title>The Global Catalogue of Microorganisms (GCM) 10K type strain sequencing project: providing services to taxonomists for standard genome sequencing and annotation.</title>
        <authorList>
            <consortium name="The Broad Institute Genomics Platform"/>
            <consortium name="The Broad Institute Genome Sequencing Center for Infectious Disease"/>
            <person name="Wu L."/>
            <person name="Ma J."/>
        </authorList>
    </citation>
    <scope>NUCLEOTIDE SEQUENCE [LARGE SCALE GENOMIC DNA]</scope>
    <source>
        <strain evidence="3">JCM 18531</strain>
    </source>
</reference>
<keyword evidence="3" id="KW-1185">Reference proteome</keyword>
<evidence type="ECO:0000313" key="2">
    <source>
        <dbReference type="EMBL" id="GAA4704948.1"/>
    </source>
</evidence>
<gene>
    <name evidence="2" type="ORF">GCM10023349_23240</name>
</gene>
<sequence length="140" mass="14846">MQIDAISCICQPFAVTIPSGPAPSPDYLQRFSDALVSEIKAEMGRRGLSSRALGRQVQRSSQYMSDRLDGGNSTTGRRVTLTVKDLAAIAAVFGLHPAELIERAKSAVDGEDAARPVGLEIAAHDSAAPITQEQEAPETP</sequence>
<name>A0ABP8XFN4_9ACTN</name>
<comment type="caution">
    <text evidence="2">The sequence shown here is derived from an EMBL/GenBank/DDBJ whole genome shotgun (WGS) entry which is preliminary data.</text>
</comment>
<protein>
    <recommendedName>
        <fullName evidence="4">Helix-turn-helix transcriptional regulator</fullName>
    </recommendedName>
</protein>
<dbReference type="EMBL" id="BAABKM010000002">
    <property type="protein sequence ID" value="GAA4704948.1"/>
    <property type="molecule type" value="Genomic_DNA"/>
</dbReference>
<dbReference type="Proteomes" id="UP001499974">
    <property type="component" value="Unassembled WGS sequence"/>
</dbReference>
<dbReference type="InterPro" id="IPR010982">
    <property type="entry name" value="Lambda_DNA-bd_dom_sf"/>
</dbReference>
<proteinExistence type="predicted"/>
<evidence type="ECO:0008006" key="4">
    <source>
        <dbReference type="Google" id="ProtNLM"/>
    </source>
</evidence>